<evidence type="ECO:0000256" key="5">
    <source>
        <dbReference type="ARBA" id="ARBA00039155"/>
    </source>
</evidence>
<evidence type="ECO:0000256" key="1">
    <source>
        <dbReference type="ARBA" id="ARBA00005964"/>
    </source>
</evidence>
<dbReference type="EC" id="3.1.1.1" evidence="5"/>
<dbReference type="Proteomes" id="UP000183832">
    <property type="component" value="Unassembled WGS sequence"/>
</dbReference>
<reference evidence="7 8" key="1">
    <citation type="submission" date="2015-04" db="EMBL/GenBank/DDBJ databases">
        <authorList>
            <person name="Syromyatnikov M.Y."/>
            <person name="Popov V.N."/>
        </authorList>
    </citation>
    <scope>NUCLEOTIDE SEQUENCE [LARGE SCALE GENOMIC DNA]</scope>
</reference>
<dbReference type="PROSITE" id="PS00941">
    <property type="entry name" value="CARBOXYLESTERASE_B_2"/>
    <property type="match status" value="1"/>
</dbReference>
<evidence type="ECO:0000313" key="7">
    <source>
        <dbReference type="EMBL" id="CRK95778.1"/>
    </source>
</evidence>
<dbReference type="STRING" id="568069.A0A1J1I7R5"/>
<dbReference type="GO" id="GO:0106435">
    <property type="term" value="F:carboxylesterase activity"/>
    <property type="evidence" value="ECO:0007669"/>
    <property type="project" value="UniProtKB-EC"/>
</dbReference>
<sequence length="1035" mass="119128">MLVKLLTARAKRALQDSLTFALPKVKVKVNQGIVRGCIEKLPNGKPFQRFLGIPYARPPINELRFRSPQKLLKFDQEEIDCTREGDASFHRSGFHQKYVGSEDCLNLNVYVPPTASPSNKLPVMLFIHGGGFAFDSNSRDFYSPEYLLMEDVVVVTINYRLQALGFLCLPNKGIPGNAALKDQQMALEWVYENISNFHGDPENICLFGESAAASGIHLHLMNSKSKKFIKSAIMQSNCALADWFMQKDGEEKSRKLAKLLGATGSSDDDCLDALMMASAREIYDNNGKVINPDEIRRNLPFVFKPVVEREDSEDPFMTEDPLTQLKTKQIDVPIILGMNDGDGMTMGNYYRNKKLHLFEEDNVRMVPLSLNIDPMSDEAKKLGKEIKEFYFGDKRIGPETLREFIDFMTDYHFSISYIMSGELHAIYHPNCSQYIFEFCFDGKLNMFKRLLKMEEFKGACHFDELFYLFDSKFVGMKVPRNSIEWKMRETMCKMWTNFAKYGNPTPDHNNPLPIKWNSTAHITHHTGKIDLDYLRIDKFPQHEIDCTKDRDACFHRSIFQQEYVGSEDCLYLNVYVPPSANENRKLPVMIYIHGGGFNLDSSSIEWYSPENLLMEDVIVVTLNYRLHVLGFLSLPSMGIPGNAGLKDQQMAIEWVHENINNFNGDANNICLFGESAGGASVHMQVLNPKSRSLIKSAICQSGCALGDWALQRDAVGLSRRLAKFLGCESDDDNEIYQTLMKASASDLFRLRTKPQDRDEARRNLNFAFKPCIEPESEDAFMSKHPLELIKVQENQINIPIMFGTTDKDGLVMVAYYKYMTQLFNRDYVKLVPRSLNINPNSLSAVQLGEEIKRFYFKDAAICDETIPQFIDHMTDFHFLTPQTIANEAHARFQRNGKQFLYEFQFDGELNHYKKLLQMDDIPGAGHADEICYLFNQRSFQTKIDLNSRTGRMRKNLCKLWSNFAKYGDPTPDHDNPLPIKWDHVKPLIKDELKVDLDYLMINDEFKMVKNINNHRMEFWRRIYEKFNTSFIVSKL</sequence>
<dbReference type="SUPFAM" id="SSF53474">
    <property type="entry name" value="alpha/beta-Hydrolases"/>
    <property type="match status" value="2"/>
</dbReference>
<dbReference type="EMBL" id="CVRI01000042">
    <property type="protein sequence ID" value="CRK95778.1"/>
    <property type="molecule type" value="Genomic_DNA"/>
</dbReference>
<feature type="domain" description="Carboxylesterase type B" evidence="6">
    <location>
        <begin position="543"/>
        <end position="1019"/>
    </location>
</feature>
<gene>
    <name evidence="7" type="ORF">CLUMA_CG009235</name>
</gene>
<dbReference type="PANTHER" id="PTHR43142:SF1">
    <property type="entry name" value="CARBOXYLIC ESTER HYDROLASE"/>
    <property type="match status" value="1"/>
</dbReference>
<dbReference type="FunFam" id="3.40.50.1820:FF:000092">
    <property type="entry name" value="Carboxylic ester hydrolase"/>
    <property type="match status" value="1"/>
</dbReference>
<evidence type="ECO:0000313" key="8">
    <source>
        <dbReference type="Proteomes" id="UP000183832"/>
    </source>
</evidence>
<dbReference type="Gene3D" id="3.40.50.1820">
    <property type="entry name" value="alpha/beta hydrolase"/>
    <property type="match status" value="2"/>
</dbReference>
<keyword evidence="4" id="KW-0325">Glycoprotein</keyword>
<keyword evidence="8" id="KW-1185">Reference proteome</keyword>
<organism evidence="7 8">
    <name type="scientific">Clunio marinus</name>
    <dbReference type="NCBI Taxonomy" id="568069"/>
    <lineage>
        <taxon>Eukaryota</taxon>
        <taxon>Metazoa</taxon>
        <taxon>Ecdysozoa</taxon>
        <taxon>Arthropoda</taxon>
        <taxon>Hexapoda</taxon>
        <taxon>Insecta</taxon>
        <taxon>Pterygota</taxon>
        <taxon>Neoptera</taxon>
        <taxon>Endopterygota</taxon>
        <taxon>Diptera</taxon>
        <taxon>Nematocera</taxon>
        <taxon>Chironomoidea</taxon>
        <taxon>Chironomidae</taxon>
        <taxon>Clunio</taxon>
    </lineage>
</organism>
<accession>A0A1J1I7R5</accession>
<protein>
    <recommendedName>
        <fullName evidence="5">carboxylesterase</fullName>
        <ecNumber evidence="5">3.1.1.1</ecNumber>
    </recommendedName>
</protein>
<dbReference type="InterPro" id="IPR029058">
    <property type="entry name" value="AB_hydrolase_fold"/>
</dbReference>
<dbReference type="PANTHER" id="PTHR43142">
    <property type="entry name" value="CARBOXYLIC ESTER HYDROLASE"/>
    <property type="match status" value="1"/>
</dbReference>
<dbReference type="InterPro" id="IPR019819">
    <property type="entry name" value="Carboxylesterase_B_CS"/>
</dbReference>
<dbReference type="OrthoDB" id="19653at2759"/>
<keyword evidence="3" id="KW-0378">Hydrolase</keyword>
<feature type="domain" description="Carboxylesterase type B" evidence="6">
    <location>
        <begin position="26"/>
        <end position="523"/>
    </location>
</feature>
<proteinExistence type="inferred from homology"/>
<keyword evidence="2" id="KW-0719">Serine esterase</keyword>
<evidence type="ECO:0000259" key="6">
    <source>
        <dbReference type="Pfam" id="PF00135"/>
    </source>
</evidence>
<evidence type="ECO:0000256" key="4">
    <source>
        <dbReference type="ARBA" id="ARBA00023180"/>
    </source>
</evidence>
<evidence type="ECO:0000256" key="2">
    <source>
        <dbReference type="ARBA" id="ARBA00022487"/>
    </source>
</evidence>
<dbReference type="AlphaFoldDB" id="A0A1J1I7R5"/>
<dbReference type="Pfam" id="PF00135">
    <property type="entry name" value="COesterase"/>
    <property type="match status" value="2"/>
</dbReference>
<evidence type="ECO:0000256" key="3">
    <source>
        <dbReference type="ARBA" id="ARBA00022801"/>
    </source>
</evidence>
<name>A0A1J1I7R5_9DIPT</name>
<comment type="similarity">
    <text evidence="1">Belongs to the type-B carboxylesterase/lipase family.</text>
</comment>
<dbReference type="InterPro" id="IPR002018">
    <property type="entry name" value="CarbesteraseB"/>
</dbReference>